<gene>
    <name evidence="2" type="ORF">GCM10025781_16620</name>
</gene>
<dbReference type="EMBL" id="BAABLN010000023">
    <property type="protein sequence ID" value="GAA4699148.1"/>
    <property type="molecule type" value="Genomic_DNA"/>
</dbReference>
<evidence type="ECO:0000313" key="3">
    <source>
        <dbReference type="Proteomes" id="UP001501446"/>
    </source>
</evidence>
<feature type="transmembrane region" description="Helical" evidence="1">
    <location>
        <begin position="18"/>
        <end position="37"/>
    </location>
</feature>
<comment type="caution">
    <text evidence="2">The sequence shown here is derived from an EMBL/GenBank/DDBJ whole genome shotgun (WGS) entry which is preliminary data.</text>
</comment>
<organism evidence="2 3">
    <name type="scientific">Kocuria gwangalliensis</name>
    <dbReference type="NCBI Taxonomy" id="501592"/>
    <lineage>
        <taxon>Bacteria</taxon>
        <taxon>Bacillati</taxon>
        <taxon>Actinomycetota</taxon>
        <taxon>Actinomycetes</taxon>
        <taxon>Micrococcales</taxon>
        <taxon>Micrococcaceae</taxon>
        <taxon>Kocuria</taxon>
    </lineage>
</organism>
<keyword evidence="1" id="KW-0812">Transmembrane</keyword>
<keyword evidence="3" id="KW-1185">Reference proteome</keyword>
<sequence>MIFGMEIKARRGLSGSQLYWVGLGCLGLAVAAFAGSFTLGTSLDPRGAVLVLVIGLVVSVIASIIAAILGIAGLVAFPPLRGRFIVLLVLSLLLSPLLWLGLIAAVL</sequence>
<reference evidence="3" key="1">
    <citation type="journal article" date="2019" name="Int. J. Syst. Evol. Microbiol.">
        <title>The Global Catalogue of Microorganisms (GCM) 10K type strain sequencing project: providing services to taxonomists for standard genome sequencing and annotation.</title>
        <authorList>
            <consortium name="The Broad Institute Genomics Platform"/>
            <consortium name="The Broad Institute Genome Sequencing Center for Infectious Disease"/>
            <person name="Wu L."/>
            <person name="Ma J."/>
        </authorList>
    </citation>
    <scope>NUCLEOTIDE SEQUENCE [LARGE SCALE GENOMIC DNA]</scope>
    <source>
        <strain evidence="3">JCM 18958</strain>
    </source>
</reference>
<feature type="transmembrane region" description="Helical" evidence="1">
    <location>
        <begin position="84"/>
        <end position="106"/>
    </location>
</feature>
<protein>
    <recommendedName>
        <fullName evidence="4">Major facilitator superfamily (MFS) profile domain-containing protein</fullName>
    </recommendedName>
</protein>
<evidence type="ECO:0000313" key="2">
    <source>
        <dbReference type="EMBL" id="GAA4699148.1"/>
    </source>
</evidence>
<keyword evidence="1" id="KW-1133">Transmembrane helix</keyword>
<name>A0ABP8X1J9_9MICC</name>
<keyword evidence="1" id="KW-0472">Membrane</keyword>
<evidence type="ECO:0008006" key="4">
    <source>
        <dbReference type="Google" id="ProtNLM"/>
    </source>
</evidence>
<accession>A0ABP8X1J9</accession>
<proteinExistence type="predicted"/>
<feature type="transmembrane region" description="Helical" evidence="1">
    <location>
        <begin position="49"/>
        <end position="77"/>
    </location>
</feature>
<dbReference type="Proteomes" id="UP001501446">
    <property type="component" value="Unassembled WGS sequence"/>
</dbReference>
<evidence type="ECO:0000256" key="1">
    <source>
        <dbReference type="SAM" id="Phobius"/>
    </source>
</evidence>